<accession>A0A9X3IGF9</accession>
<evidence type="ECO:0000256" key="1">
    <source>
        <dbReference type="SAM" id="SignalP"/>
    </source>
</evidence>
<gene>
    <name evidence="2" type="ORF">OSH00_00475</name>
</gene>
<sequence>MKKLTIAIVTGLMSASSWSACNYNLDATSSQISNLGAVPFTNNFGQKVSANVTSDKKMYLASSAEGLNGYLTNSGTGDKTLPSSGILAFEVAIPNFILSKPSNGEVEADIILFSKDSVNQGVLSGMIYLHSGYNNISGYSENARVSGFLGGGSYTMNNGQMTINNPSVSLPFTGAALPLNSNYRVGIYLNQNSKQLGLIVNGVNKGYVFNYEKSLLNLGVILGLTTARLTPSDNVLNQEVKLSLVTDKNHFQFTYPTGTKDICGNTI</sequence>
<dbReference type="EMBL" id="JAPKMY010000001">
    <property type="protein sequence ID" value="MCX5466224.1"/>
    <property type="molecule type" value="Genomic_DNA"/>
</dbReference>
<name>A0A9X3IGF9_9GAMM</name>
<keyword evidence="3" id="KW-1185">Reference proteome</keyword>
<dbReference type="InterPro" id="IPR032620">
    <property type="entry name" value="DUF4882"/>
</dbReference>
<evidence type="ECO:0000313" key="3">
    <source>
        <dbReference type="Proteomes" id="UP001146019"/>
    </source>
</evidence>
<feature type="chain" id="PRO_5040773331" evidence="1">
    <location>
        <begin position="20"/>
        <end position="267"/>
    </location>
</feature>
<keyword evidence="1" id="KW-0732">Signal</keyword>
<dbReference type="PROSITE" id="PS51257">
    <property type="entry name" value="PROKAR_LIPOPROTEIN"/>
    <property type="match status" value="1"/>
</dbReference>
<dbReference type="Pfam" id="PF16223">
    <property type="entry name" value="DUF4882"/>
    <property type="match status" value="1"/>
</dbReference>
<proteinExistence type="predicted"/>
<dbReference type="AlphaFoldDB" id="A0A9X3IGF9"/>
<reference evidence="2" key="1">
    <citation type="submission" date="2022-11" db="EMBL/GenBank/DDBJ databases">
        <title>Biodiversity and phylogenetic relationships of bacteria.</title>
        <authorList>
            <person name="Machado R.A.R."/>
            <person name="Bhat A."/>
            <person name="Loulou A."/>
            <person name="Kallel S."/>
        </authorList>
    </citation>
    <scope>NUCLEOTIDE SEQUENCE</scope>
    <source>
        <strain evidence="2">A-IN1</strain>
    </source>
</reference>
<protein>
    <submittedName>
        <fullName evidence="2">DUF4882 family protein</fullName>
    </submittedName>
</protein>
<evidence type="ECO:0000313" key="2">
    <source>
        <dbReference type="EMBL" id="MCX5466224.1"/>
    </source>
</evidence>
<organism evidence="2 3">
    <name type="scientific">Acinetobacter nematophilus</name>
    <dbReference type="NCBI Taxonomy" id="2994642"/>
    <lineage>
        <taxon>Bacteria</taxon>
        <taxon>Pseudomonadati</taxon>
        <taxon>Pseudomonadota</taxon>
        <taxon>Gammaproteobacteria</taxon>
        <taxon>Moraxellales</taxon>
        <taxon>Moraxellaceae</taxon>
        <taxon>Acinetobacter</taxon>
    </lineage>
</organism>
<dbReference type="Proteomes" id="UP001146019">
    <property type="component" value="Unassembled WGS sequence"/>
</dbReference>
<dbReference type="RefSeq" id="WP_266128781.1">
    <property type="nucleotide sequence ID" value="NZ_JAPKMY010000001.1"/>
</dbReference>
<comment type="caution">
    <text evidence="2">The sequence shown here is derived from an EMBL/GenBank/DDBJ whole genome shotgun (WGS) entry which is preliminary data.</text>
</comment>
<feature type="signal peptide" evidence="1">
    <location>
        <begin position="1"/>
        <end position="19"/>
    </location>
</feature>